<feature type="domain" description="AAA+ ATPase" evidence="8">
    <location>
        <begin position="305"/>
        <end position="459"/>
    </location>
</feature>
<dbReference type="InterPro" id="IPR003960">
    <property type="entry name" value="ATPase_AAA_CS"/>
</dbReference>
<dbReference type="Gene3D" id="3.40.50.300">
    <property type="entry name" value="P-loop containing nucleotide triphosphate hydrolases"/>
    <property type="match status" value="1"/>
</dbReference>
<dbReference type="Gene3D" id="6.10.280.40">
    <property type="match status" value="1"/>
</dbReference>
<dbReference type="Pfam" id="PF14363">
    <property type="entry name" value="AAA_assoc"/>
    <property type="match status" value="1"/>
</dbReference>
<dbReference type="AlphaFoldDB" id="A0A8T2YTI5"/>
<dbReference type="PROSITE" id="PS00674">
    <property type="entry name" value="AAA"/>
    <property type="match status" value="1"/>
</dbReference>
<name>A0A8T2YTI5_POPDE</name>
<dbReference type="SUPFAM" id="SSF52540">
    <property type="entry name" value="P-loop containing nucleoside triphosphate hydrolases"/>
    <property type="match status" value="1"/>
</dbReference>
<dbReference type="InterPro" id="IPR027417">
    <property type="entry name" value="P-loop_NTPase"/>
</dbReference>
<comment type="catalytic activity">
    <reaction evidence="5">
        <text>ATP + H2O = ADP + phosphate + H(+)</text>
        <dbReference type="Rhea" id="RHEA:13065"/>
        <dbReference type="ChEBI" id="CHEBI:15377"/>
        <dbReference type="ChEBI" id="CHEBI:15378"/>
        <dbReference type="ChEBI" id="CHEBI:30616"/>
        <dbReference type="ChEBI" id="CHEBI:43474"/>
        <dbReference type="ChEBI" id="CHEBI:456216"/>
    </reaction>
</comment>
<protein>
    <recommendedName>
        <fullName evidence="8">AAA+ ATPase domain-containing protein</fullName>
    </recommendedName>
</protein>
<evidence type="ECO:0000256" key="1">
    <source>
        <dbReference type="ARBA" id="ARBA00001946"/>
    </source>
</evidence>
<keyword evidence="3" id="KW-0378">Hydrolase</keyword>
<dbReference type="InterPro" id="IPR003593">
    <property type="entry name" value="AAA+_ATPase"/>
</dbReference>
<keyword evidence="10" id="KW-1185">Reference proteome</keyword>
<evidence type="ECO:0000259" key="8">
    <source>
        <dbReference type="SMART" id="SM00382"/>
    </source>
</evidence>
<dbReference type="InterPro" id="IPR025753">
    <property type="entry name" value="AAA_N_dom"/>
</dbReference>
<dbReference type="CDD" id="cd19510">
    <property type="entry name" value="RecA-like_BCS1"/>
    <property type="match status" value="1"/>
</dbReference>
<dbReference type="InterPro" id="IPR003959">
    <property type="entry name" value="ATPase_AAA_core"/>
</dbReference>
<dbReference type="GO" id="GO:0016887">
    <property type="term" value="F:ATP hydrolysis activity"/>
    <property type="evidence" value="ECO:0007669"/>
    <property type="project" value="InterPro"/>
</dbReference>
<dbReference type="Pfam" id="PF00004">
    <property type="entry name" value="AAA"/>
    <property type="match status" value="1"/>
</dbReference>
<evidence type="ECO:0000256" key="2">
    <source>
        <dbReference type="ARBA" id="ARBA00007448"/>
    </source>
</evidence>
<keyword evidence="6" id="KW-0547">Nucleotide-binding</keyword>
<keyword evidence="6" id="KW-0067">ATP-binding</keyword>
<dbReference type="InterPro" id="IPR050747">
    <property type="entry name" value="Mitochondrial_chaperone_BCS1"/>
</dbReference>
<feature type="compositionally biased region" description="Basic and acidic residues" evidence="7">
    <location>
        <begin position="374"/>
        <end position="385"/>
    </location>
</feature>
<evidence type="ECO:0000256" key="5">
    <source>
        <dbReference type="ARBA" id="ARBA00049360"/>
    </source>
</evidence>
<keyword evidence="4" id="KW-0460">Magnesium</keyword>
<dbReference type="Proteomes" id="UP000807159">
    <property type="component" value="Chromosome 5"/>
</dbReference>
<dbReference type="SMART" id="SM00382">
    <property type="entry name" value="AAA"/>
    <property type="match status" value="1"/>
</dbReference>
<organism evidence="9 10">
    <name type="scientific">Populus deltoides</name>
    <name type="common">Eastern poplar</name>
    <name type="synonym">Eastern cottonwood</name>
    <dbReference type="NCBI Taxonomy" id="3696"/>
    <lineage>
        <taxon>Eukaryota</taxon>
        <taxon>Viridiplantae</taxon>
        <taxon>Streptophyta</taxon>
        <taxon>Embryophyta</taxon>
        <taxon>Tracheophyta</taxon>
        <taxon>Spermatophyta</taxon>
        <taxon>Magnoliopsida</taxon>
        <taxon>eudicotyledons</taxon>
        <taxon>Gunneridae</taxon>
        <taxon>Pentapetalae</taxon>
        <taxon>rosids</taxon>
        <taxon>fabids</taxon>
        <taxon>Malpighiales</taxon>
        <taxon>Salicaceae</taxon>
        <taxon>Saliceae</taxon>
        <taxon>Populus</taxon>
    </lineage>
</organism>
<accession>A0A8T2YTI5</accession>
<dbReference type="Pfam" id="PF25568">
    <property type="entry name" value="AAA_lid_At3g28540"/>
    <property type="match status" value="1"/>
</dbReference>
<dbReference type="InterPro" id="IPR058017">
    <property type="entry name" value="At3g28540-like_C"/>
</dbReference>
<dbReference type="EMBL" id="JACEGQ020000005">
    <property type="protein sequence ID" value="KAH8508311.1"/>
    <property type="molecule type" value="Genomic_DNA"/>
</dbReference>
<comment type="cofactor">
    <cofactor evidence="1">
        <name>Mg(2+)</name>
        <dbReference type="ChEBI" id="CHEBI:18420"/>
    </cofactor>
</comment>
<feature type="compositionally biased region" description="Acidic residues" evidence="7">
    <location>
        <begin position="386"/>
        <end position="395"/>
    </location>
</feature>
<evidence type="ECO:0000256" key="4">
    <source>
        <dbReference type="ARBA" id="ARBA00022842"/>
    </source>
</evidence>
<dbReference type="GO" id="GO:0006950">
    <property type="term" value="P:response to stress"/>
    <property type="evidence" value="ECO:0007669"/>
    <property type="project" value="UniProtKB-ARBA"/>
</dbReference>
<evidence type="ECO:0000256" key="3">
    <source>
        <dbReference type="ARBA" id="ARBA00022801"/>
    </source>
</evidence>
<evidence type="ECO:0000313" key="10">
    <source>
        <dbReference type="Proteomes" id="UP000807159"/>
    </source>
</evidence>
<sequence>MSDSDYHEKEAPIFSRVYKPKKFELIFVDTCKIQTITLLIFHLSDEASPTLSTYSPPSFFACFSKSEMASLLKELPSMSTILSIYASISGLSMLIRTILNEMIPRGMRDLIAKKFSDFFATYFSSDFTFIIEDRWQAVENETFRAVEVYLPTKVGPSTKSLLIGTNDTNNIFAPPKPGVPVDVKVVDFFQGMHFEWTLREKEAKKYYHRQKKFFELKCKSNYREQVMQSYLPYISKTAAAILNNRETLNIYTYDNEDSTWESTVFKHPATFDTLAMDPGLKKFIIEDLDLFVQRKDYFQSVGRAWKRGYLLYGPPGTGKSTLVAAIANYLRFNIYDLQLQGVRNDAQLRRILTSTTNRSILLIEDIDCSTKSSRSRDRNKNPKEDHDDDDDEGGDQLDNKLSFDPGVTLSGLLNFIDGLWSSCGDERIIIFTTNYKEKLDPALLRPGRMDVHIYMGHCTPAAFRKLALTYLGIKEHVLFKCIEDLIQSPVITPAEVAQHLMKRDEPQVALQSLIEFISMKEAEMVEKNEAKNDEQEVIKEEVEKQDEKRSKILTTSAYLT</sequence>
<dbReference type="PANTHER" id="PTHR23070">
    <property type="entry name" value="BCS1 AAA-TYPE ATPASE"/>
    <property type="match status" value="1"/>
</dbReference>
<comment type="similarity">
    <text evidence="2">Belongs to the AAA ATPase family. BCS1 subfamily.</text>
</comment>
<comment type="caution">
    <text evidence="9">The sequence shown here is derived from an EMBL/GenBank/DDBJ whole genome shotgun (WGS) entry which is preliminary data.</text>
</comment>
<reference evidence="9" key="1">
    <citation type="journal article" date="2021" name="J. Hered.">
        <title>Genome Assembly of Salicaceae Populus deltoides (Eastern Cottonwood) I-69 Based on Nanopore Sequencing and Hi-C Technologies.</title>
        <authorList>
            <person name="Bai S."/>
            <person name="Wu H."/>
            <person name="Zhang J."/>
            <person name="Pan Z."/>
            <person name="Zhao W."/>
            <person name="Li Z."/>
            <person name="Tong C."/>
        </authorList>
    </citation>
    <scope>NUCLEOTIDE SEQUENCE</scope>
    <source>
        <tissue evidence="9">Leaf</tissue>
    </source>
</reference>
<feature type="region of interest" description="Disordered" evidence="7">
    <location>
        <begin position="371"/>
        <end position="397"/>
    </location>
</feature>
<evidence type="ECO:0000256" key="6">
    <source>
        <dbReference type="RuleBase" id="RU003651"/>
    </source>
</evidence>
<dbReference type="GO" id="GO:0005524">
    <property type="term" value="F:ATP binding"/>
    <property type="evidence" value="ECO:0007669"/>
    <property type="project" value="UniProtKB-KW"/>
</dbReference>
<gene>
    <name evidence="9" type="ORF">H0E87_010437</name>
</gene>
<proteinExistence type="inferred from homology"/>
<evidence type="ECO:0000313" key="9">
    <source>
        <dbReference type="EMBL" id="KAH8508311.1"/>
    </source>
</evidence>
<evidence type="ECO:0000256" key="7">
    <source>
        <dbReference type="SAM" id="MobiDB-lite"/>
    </source>
</evidence>